<dbReference type="Proteomes" id="UP000430692">
    <property type="component" value="Unassembled WGS sequence"/>
</dbReference>
<protein>
    <submittedName>
        <fullName evidence="1">Uncharacterized protein</fullName>
    </submittedName>
</protein>
<sequence>MSDAFRKFQWEIKVLFPFQVSQESADAALLKLSAEGFTIGIMPDLLVLWEDSSHKDVAGLSDGMTNNLYPIIPANETVILEHEGVKFCEVRLMK</sequence>
<evidence type="ECO:0000313" key="2">
    <source>
        <dbReference type="Proteomes" id="UP000430692"/>
    </source>
</evidence>
<dbReference type="AlphaFoldDB" id="A0A6I4VR50"/>
<name>A0A6I4VR50_9BACL</name>
<keyword evidence="2" id="KW-1185">Reference proteome</keyword>
<accession>A0A6I4VR50</accession>
<gene>
    <name evidence="1" type="ORF">GSM42_03165</name>
</gene>
<organism evidence="1 2">
    <name type="scientific">Shimazuella alba</name>
    <dbReference type="NCBI Taxonomy" id="2690964"/>
    <lineage>
        <taxon>Bacteria</taxon>
        <taxon>Bacillati</taxon>
        <taxon>Bacillota</taxon>
        <taxon>Bacilli</taxon>
        <taxon>Bacillales</taxon>
        <taxon>Thermoactinomycetaceae</taxon>
        <taxon>Shimazuella</taxon>
    </lineage>
</organism>
<evidence type="ECO:0000313" key="1">
    <source>
        <dbReference type="EMBL" id="MXQ52745.1"/>
    </source>
</evidence>
<proteinExistence type="predicted"/>
<dbReference type="EMBL" id="WUUL01000002">
    <property type="protein sequence ID" value="MXQ52745.1"/>
    <property type="molecule type" value="Genomic_DNA"/>
</dbReference>
<comment type="caution">
    <text evidence="1">The sequence shown here is derived from an EMBL/GenBank/DDBJ whole genome shotgun (WGS) entry which is preliminary data.</text>
</comment>
<reference evidence="1 2" key="1">
    <citation type="submission" date="2019-12" db="EMBL/GenBank/DDBJ databases">
        <title>Whole-genome analyses of novel actinobacteria.</title>
        <authorList>
            <person name="Sahin N."/>
            <person name="Saygin H."/>
        </authorList>
    </citation>
    <scope>NUCLEOTIDE SEQUENCE [LARGE SCALE GENOMIC DNA]</scope>
    <source>
        <strain evidence="1 2">KC615</strain>
    </source>
</reference>
<dbReference type="RefSeq" id="WP_160799936.1">
    <property type="nucleotide sequence ID" value="NZ_WUUL01000002.1"/>
</dbReference>